<evidence type="ECO:0000259" key="9">
    <source>
        <dbReference type="PROSITE" id="PS51914"/>
    </source>
</evidence>
<evidence type="ECO:0000313" key="10">
    <source>
        <dbReference type="EMBL" id="EGC39466.1"/>
    </source>
</evidence>
<accession>F0Z9A1</accession>
<dbReference type="VEuPathDB" id="AmoebaDB:DICPUDRAFT_74975"/>
<evidence type="ECO:0000256" key="7">
    <source>
        <dbReference type="ARBA" id="ARBA00023157"/>
    </source>
</evidence>
<keyword evidence="2" id="KW-0813">Transport</keyword>
<evidence type="ECO:0000256" key="1">
    <source>
        <dbReference type="ARBA" id="ARBA00004308"/>
    </source>
</evidence>
<dbReference type="SUPFAM" id="SSF50911">
    <property type="entry name" value="Mannose 6-phosphate receptor domain"/>
    <property type="match status" value="2"/>
</dbReference>
<dbReference type="AlphaFoldDB" id="F0Z9A1"/>
<feature type="chain" id="PRO_5003263438" description="MRH domain-containing protein" evidence="8">
    <location>
        <begin position="20"/>
        <end position="314"/>
    </location>
</feature>
<dbReference type="PANTHER" id="PTHR15071:SF37">
    <property type="entry name" value="AUTOPHAGY-RELATED PROTEIN 27"/>
    <property type="match status" value="1"/>
</dbReference>
<organism evidence="10 11">
    <name type="scientific">Dictyostelium purpureum</name>
    <name type="common">Slime mold</name>
    <dbReference type="NCBI Taxonomy" id="5786"/>
    <lineage>
        <taxon>Eukaryota</taxon>
        <taxon>Amoebozoa</taxon>
        <taxon>Evosea</taxon>
        <taxon>Eumycetozoa</taxon>
        <taxon>Dictyostelia</taxon>
        <taxon>Dictyosteliales</taxon>
        <taxon>Dictyosteliaceae</taxon>
        <taxon>Dictyostelium</taxon>
    </lineage>
</organism>
<dbReference type="RefSeq" id="XP_003284024.1">
    <property type="nucleotide sequence ID" value="XM_003283976.1"/>
</dbReference>
<keyword evidence="3" id="KW-0812">Transmembrane</keyword>
<gene>
    <name evidence="10" type="ORF">DICPUDRAFT_74975</name>
</gene>
<keyword evidence="5" id="KW-1133">Transmembrane helix</keyword>
<protein>
    <recommendedName>
        <fullName evidence="9">MRH domain-containing protein</fullName>
    </recommendedName>
</protein>
<keyword evidence="4 8" id="KW-0732">Signal</keyword>
<evidence type="ECO:0000256" key="4">
    <source>
        <dbReference type="ARBA" id="ARBA00022729"/>
    </source>
</evidence>
<sequence length="314" mass="35642">MFFKIIIIILNFVFLVVKSECVYNGLDFSKLYNPNGYTGYSALNWANDLDGRYKFLWNVCGVSNKCDQKGESTACQFIDSKVQVVGEKYNVEWNSDPKYNKTSITYHTEQTNCPNNLKRKFTINLICTDDDLYSTKVFEEEPCHYSVTMYGACGIPIKDSSEVPPIKPIEPCIYNGIDYSKASSLTGYDSSNNEYSYHWNVCGYSSICGPNIAACQKEQKYEKRTQIIGQVSKAQWSIDSSVNATVVTYSTDNRVFCQGDKPRQFKIYLICKDFKDNNSNGEEIEIVDGTIVPVNEDEECIYSTTIYTCGEAIK</sequence>
<reference evidence="11" key="1">
    <citation type="journal article" date="2011" name="Genome Biol.">
        <title>Comparative genomics of the social amoebae Dictyostelium discoideum and Dictyostelium purpureum.</title>
        <authorList>
            <consortium name="US DOE Joint Genome Institute (JGI-PGF)"/>
            <person name="Sucgang R."/>
            <person name="Kuo A."/>
            <person name="Tian X."/>
            <person name="Salerno W."/>
            <person name="Parikh A."/>
            <person name="Feasley C.L."/>
            <person name="Dalin E."/>
            <person name="Tu H."/>
            <person name="Huang E."/>
            <person name="Barry K."/>
            <person name="Lindquist E."/>
            <person name="Shapiro H."/>
            <person name="Bruce D."/>
            <person name="Schmutz J."/>
            <person name="Salamov A."/>
            <person name="Fey P."/>
            <person name="Gaudet P."/>
            <person name="Anjard C."/>
            <person name="Babu M.M."/>
            <person name="Basu S."/>
            <person name="Bushmanova Y."/>
            <person name="van der Wel H."/>
            <person name="Katoh-Kurasawa M."/>
            <person name="Dinh C."/>
            <person name="Coutinho P.M."/>
            <person name="Saito T."/>
            <person name="Elias M."/>
            <person name="Schaap P."/>
            <person name="Kay R.R."/>
            <person name="Henrissat B."/>
            <person name="Eichinger L."/>
            <person name="Rivero F."/>
            <person name="Putnam N.H."/>
            <person name="West C.M."/>
            <person name="Loomis W.F."/>
            <person name="Chisholm R.L."/>
            <person name="Shaulsky G."/>
            <person name="Strassmann J.E."/>
            <person name="Queller D.C."/>
            <person name="Kuspa A."/>
            <person name="Grigoriev I.V."/>
        </authorList>
    </citation>
    <scope>NUCLEOTIDE SEQUENCE [LARGE SCALE GENOMIC DNA]</scope>
    <source>
        <strain evidence="11">QSDP1</strain>
    </source>
</reference>
<comment type="subcellular location">
    <subcellularLocation>
        <location evidence="1">Endomembrane system</location>
    </subcellularLocation>
</comment>
<feature type="domain" description="MRH" evidence="9">
    <location>
        <begin position="19"/>
        <end position="157"/>
    </location>
</feature>
<dbReference type="KEGG" id="dpp:DICPUDRAFT_74975"/>
<dbReference type="SMART" id="SM01404">
    <property type="entry name" value="CIMR"/>
    <property type="match status" value="1"/>
</dbReference>
<evidence type="ECO:0000256" key="6">
    <source>
        <dbReference type="ARBA" id="ARBA00023136"/>
    </source>
</evidence>
<keyword evidence="7" id="KW-1015">Disulfide bond</keyword>
<dbReference type="GO" id="GO:0012505">
    <property type="term" value="C:endomembrane system"/>
    <property type="evidence" value="ECO:0007669"/>
    <property type="project" value="UniProtKB-SubCell"/>
</dbReference>
<dbReference type="GeneID" id="10509897"/>
<proteinExistence type="predicted"/>
<evidence type="ECO:0000256" key="2">
    <source>
        <dbReference type="ARBA" id="ARBA00022448"/>
    </source>
</evidence>
<keyword evidence="6" id="KW-0472">Membrane</keyword>
<evidence type="ECO:0000313" key="11">
    <source>
        <dbReference type="Proteomes" id="UP000001064"/>
    </source>
</evidence>
<dbReference type="PANTHER" id="PTHR15071">
    <property type="entry name" value="MANNOSE-6-PHOSPHATE RECEPTOR FAMILY MEMBER"/>
    <property type="match status" value="1"/>
</dbReference>
<keyword evidence="11" id="KW-1185">Reference proteome</keyword>
<dbReference type="Gene3D" id="2.70.130.10">
    <property type="entry name" value="Mannose-6-phosphate receptor binding domain"/>
    <property type="match status" value="2"/>
</dbReference>
<feature type="signal peptide" evidence="8">
    <location>
        <begin position="1"/>
        <end position="19"/>
    </location>
</feature>
<dbReference type="EMBL" id="GL870957">
    <property type="protein sequence ID" value="EGC39466.1"/>
    <property type="molecule type" value="Genomic_DNA"/>
</dbReference>
<dbReference type="InParanoid" id="F0Z9A1"/>
<feature type="domain" description="MRH" evidence="9">
    <location>
        <begin position="170"/>
        <end position="314"/>
    </location>
</feature>
<evidence type="ECO:0000256" key="3">
    <source>
        <dbReference type="ARBA" id="ARBA00022692"/>
    </source>
</evidence>
<evidence type="ECO:0000256" key="8">
    <source>
        <dbReference type="SAM" id="SignalP"/>
    </source>
</evidence>
<dbReference type="Proteomes" id="UP000001064">
    <property type="component" value="Unassembled WGS sequence"/>
</dbReference>
<name>F0Z9A1_DICPU</name>
<evidence type="ECO:0000256" key="5">
    <source>
        <dbReference type="ARBA" id="ARBA00022989"/>
    </source>
</evidence>
<dbReference type="InterPro" id="IPR044865">
    <property type="entry name" value="MRH_dom"/>
</dbReference>
<dbReference type="PROSITE" id="PS51914">
    <property type="entry name" value="MRH"/>
    <property type="match status" value="2"/>
</dbReference>
<dbReference type="InterPro" id="IPR009011">
    <property type="entry name" value="Man6P_isomerase_rcpt-bd_dom_sf"/>
</dbReference>